<feature type="DNA-binding region" description="H-T-H motif" evidence="2">
    <location>
        <begin position="45"/>
        <end position="64"/>
    </location>
</feature>
<dbReference type="GO" id="GO:0003700">
    <property type="term" value="F:DNA-binding transcription factor activity"/>
    <property type="evidence" value="ECO:0007669"/>
    <property type="project" value="TreeGrafter"/>
</dbReference>
<dbReference type="Gene3D" id="1.10.357.10">
    <property type="entry name" value="Tetracycline Repressor, domain 2"/>
    <property type="match status" value="1"/>
</dbReference>
<dbReference type="InterPro" id="IPR001647">
    <property type="entry name" value="HTH_TetR"/>
</dbReference>
<dbReference type="InterPro" id="IPR050109">
    <property type="entry name" value="HTH-type_TetR-like_transc_reg"/>
</dbReference>
<keyword evidence="5" id="KW-1185">Reference proteome</keyword>
<dbReference type="PANTHER" id="PTHR30055">
    <property type="entry name" value="HTH-TYPE TRANSCRIPTIONAL REGULATOR RUTR"/>
    <property type="match status" value="1"/>
</dbReference>
<dbReference type="PROSITE" id="PS50977">
    <property type="entry name" value="HTH_TETR_2"/>
    <property type="match status" value="1"/>
</dbReference>
<proteinExistence type="predicted"/>
<feature type="domain" description="HTH tetR-type" evidence="3">
    <location>
        <begin position="22"/>
        <end position="82"/>
    </location>
</feature>
<evidence type="ECO:0000313" key="5">
    <source>
        <dbReference type="Proteomes" id="UP000475214"/>
    </source>
</evidence>
<protein>
    <submittedName>
        <fullName evidence="4">TetR family transcriptional regulator</fullName>
    </submittedName>
</protein>
<gene>
    <name evidence="4" type="ORF">G1H10_13685</name>
</gene>
<dbReference type="InterPro" id="IPR009057">
    <property type="entry name" value="Homeodomain-like_sf"/>
</dbReference>
<dbReference type="Pfam" id="PF17940">
    <property type="entry name" value="TetR_C_31"/>
    <property type="match status" value="1"/>
</dbReference>
<dbReference type="AlphaFoldDB" id="A0A6L9SB44"/>
<dbReference type="InterPro" id="IPR041583">
    <property type="entry name" value="TetR_C_31"/>
</dbReference>
<dbReference type="Pfam" id="PF00440">
    <property type="entry name" value="TetR_N"/>
    <property type="match status" value="1"/>
</dbReference>
<name>A0A6L9SB44_9ACTN</name>
<dbReference type="Proteomes" id="UP000475214">
    <property type="component" value="Unassembled WGS sequence"/>
</dbReference>
<keyword evidence="1 2" id="KW-0238">DNA-binding</keyword>
<evidence type="ECO:0000313" key="4">
    <source>
        <dbReference type="EMBL" id="NEE01220.1"/>
    </source>
</evidence>
<evidence type="ECO:0000256" key="2">
    <source>
        <dbReference type="PROSITE-ProRule" id="PRU00335"/>
    </source>
</evidence>
<dbReference type="GO" id="GO:0000976">
    <property type="term" value="F:transcription cis-regulatory region binding"/>
    <property type="evidence" value="ECO:0007669"/>
    <property type="project" value="TreeGrafter"/>
</dbReference>
<dbReference type="SUPFAM" id="SSF46689">
    <property type="entry name" value="Homeodomain-like"/>
    <property type="match status" value="1"/>
</dbReference>
<evidence type="ECO:0000259" key="3">
    <source>
        <dbReference type="PROSITE" id="PS50977"/>
    </source>
</evidence>
<accession>A0A6L9SB44</accession>
<organism evidence="4 5">
    <name type="scientific">Phytoactinopolyspora halotolerans</name>
    <dbReference type="NCBI Taxonomy" id="1981512"/>
    <lineage>
        <taxon>Bacteria</taxon>
        <taxon>Bacillati</taxon>
        <taxon>Actinomycetota</taxon>
        <taxon>Actinomycetes</taxon>
        <taxon>Jiangellales</taxon>
        <taxon>Jiangellaceae</taxon>
        <taxon>Phytoactinopolyspora</taxon>
    </lineage>
</organism>
<evidence type="ECO:0000256" key="1">
    <source>
        <dbReference type="ARBA" id="ARBA00023125"/>
    </source>
</evidence>
<dbReference type="PANTHER" id="PTHR30055:SF231">
    <property type="entry name" value="TRANSCRIPTIONAL REGULATORY PROTEIN (PROBABLY DEOR-FAMILY)-RELATED"/>
    <property type="match status" value="1"/>
</dbReference>
<reference evidence="4 5" key="1">
    <citation type="submission" date="2020-02" db="EMBL/GenBank/DDBJ databases">
        <authorList>
            <person name="Li X.-J."/>
            <person name="Han X.-M."/>
        </authorList>
    </citation>
    <scope>NUCLEOTIDE SEQUENCE [LARGE SCALE GENOMIC DNA]</scope>
    <source>
        <strain evidence="4 5">CCTCC AB 2017055</strain>
    </source>
</reference>
<dbReference type="RefSeq" id="WP_163738407.1">
    <property type="nucleotide sequence ID" value="NZ_JAAGOA010000008.1"/>
</dbReference>
<comment type="caution">
    <text evidence="4">The sequence shown here is derived from an EMBL/GenBank/DDBJ whole genome shotgun (WGS) entry which is preliminary data.</text>
</comment>
<dbReference type="EMBL" id="JAAGOA010000008">
    <property type="protein sequence ID" value="NEE01220.1"/>
    <property type="molecule type" value="Genomic_DNA"/>
</dbReference>
<sequence length="211" mass="22875">MPNHTAQPEQGSVTDGRRARGLRRRAEIIDATLRVVERDGTAGVTHRTVAKEAGVPTSLSTYYFATLDDLLVAALSSVSDQYTAQLRKIIEADGDEVLALARLIVESASGGRKRALAERELSTLAARRPALRPVAIRWRETVAELARHHTSDARAVQAFVAAADGMCTAILLDDAEPDVATVEAVLRGALRISPESANRQRDDTEPSSRRQ</sequence>